<dbReference type="RefSeq" id="WP_182545161.1">
    <property type="nucleotide sequence ID" value="NZ_JACGWZ010000004.1"/>
</dbReference>
<comment type="caution">
    <text evidence="1">The sequence shown here is derived from an EMBL/GenBank/DDBJ whole genome shotgun (WGS) entry which is preliminary data.</text>
</comment>
<gene>
    <name evidence="1" type="ORF">FHX42_003285</name>
</gene>
<proteinExistence type="predicted"/>
<evidence type="ECO:0000313" key="1">
    <source>
        <dbReference type="EMBL" id="MBA8825919.1"/>
    </source>
</evidence>
<organism evidence="1 2">
    <name type="scientific">Halosaccharopolyspora lacisalsi</name>
    <dbReference type="NCBI Taxonomy" id="1000566"/>
    <lineage>
        <taxon>Bacteria</taxon>
        <taxon>Bacillati</taxon>
        <taxon>Actinomycetota</taxon>
        <taxon>Actinomycetes</taxon>
        <taxon>Pseudonocardiales</taxon>
        <taxon>Pseudonocardiaceae</taxon>
        <taxon>Halosaccharopolyspora</taxon>
    </lineage>
</organism>
<evidence type="ECO:0000313" key="2">
    <source>
        <dbReference type="Proteomes" id="UP000569329"/>
    </source>
</evidence>
<dbReference type="EMBL" id="JACGWZ010000004">
    <property type="protein sequence ID" value="MBA8825919.1"/>
    <property type="molecule type" value="Genomic_DNA"/>
</dbReference>
<accession>A0A839DYX2</accession>
<dbReference type="AlphaFoldDB" id="A0A839DYX2"/>
<sequence length="72" mass="7770">MANTAHYIAASAEHAPVITVRDDRGAEIVELQLPHSTTEPGQAEEELRAAGWTRSAEWTTANDGWVAPVMPS</sequence>
<name>A0A839DYX2_9PSEU</name>
<dbReference type="Proteomes" id="UP000569329">
    <property type="component" value="Unassembled WGS sequence"/>
</dbReference>
<keyword evidence="2" id="KW-1185">Reference proteome</keyword>
<protein>
    <submittedName>
        <fullName evidence="1">Uncharacterized protein</fullName>
    </submittedName>
</protein>
<reference evidence="1 2" key="1">
    <citation type="submission" date="2020-07" db="EMBL/GenBank/DDBJ databases">
        <title>Sequencing the genomes of 1000 actinobacteria strains.</title>
        <authorList>
            <person name="Klenk H.-P."/>
        </authorList>
    </citation>
    <scope>NUCLEOTIDE SEQUENCE [LARGE SCALE GENOMIC DNA]</scope>
    <source>
        <strain evidence="1 2">DSM 45975</strain>
    </source>
</reference>